<keyword evidence="3" id="KW-1185">Reference proteome</keyword>
<gene>
    <name evidence="2" type="ORF">J0895_02630</name>
</gene>
<accession>A0ABS3FLN5</accession>
<sequence length="137" mass="15756">MAKAQQQLMMAWNEIPWSKIHRKIFKLQKRIYRAASRGNHVLANGLQKILLKSYYAKLLAVRQVTQLNRGQKTAGVDGKKSLTPVQRLELARNLKLNHKAGAVRRVWIPKPVRNYKRPLGIPTVEDRARQALVKMAL</sequence>
<reference evidence="2 3" key="1">
    <citation type="submission" date="2021-03" db="EMBL/GenBank/DDBJ databases">
        <title>Metabolic Capacity of the Antarctic Cyanobacterium Phormidium pseudopriestleyi that Sustains Oxygenic Photosynthesis in the Presence of Hydrogen Sulfide.</title>
        <authorList>
            <person name="Lumian J.E."/>
            <person name="Jungblut A.D."/>
            <person name="Dillon M.L."/>
            <person name="Hawes I."/>
            <person name="Doran P.T."/>
            <person name="Mackey T.J."/>
            <person name="Dick G.J."/>
            <person name="Grettenberger C.L."/>
            <person name="Sumner D.Y."/>
        </authorList>
    </citation>
    <scope>NUCLEOTIDE SEQUENCE [LARGE SCALE GENOMIC DNA]</scope>
    <source>
        <strain evidence="2 3">FRX01</strain>
    </source>
</reference>
<comment type="caution">
    <text evidence="2">The sequence shown here is derived from an EMBL/GenBank/DDBJ whole genome shotgun (WGS) entry which is preliminary data.</text>
</comment>
<organism evidence="2 3">
    <name type="scientific">Phormidium pseudopriestleyi FRX01</name>
    <dbReference type="NCBI Taxonomy" id="1759528"/>
    <lineage>
        <taxon>Bacteria</taxon>
        <taxon>Bacillati</taxon>
        <taxon>Cyanobacteriota</taxon>
        <taxon>Cyanophyceae</taxon>
        <taxon>Oscillatoriophycideae</taxon>
        <taxon>Oscillatoriales</taxon>
        <taxon>Oscillatoriaceae</taxon>
        <taxon>Phormidium</taxon>
    </lineage>
</organism>
<evidence type="ECO:0000259" key="1">
    <source>
        <dbReference type="Pfam" id="PF13655"/>
    </source>
</evidence>
<proteinExistence type="predicted"/>
<dbReference type="PANTHER" id="PTHR34047:SF10">
    <property type="entry name" value="GROUP II INTRON-ASSOCIATED OPEN READING FRAME"/>
    <property type="match status" value="1"/>
</dbReference>
<keyword evidence="2" id="KW-0548">Nucleotidyltransferase</keyword>
<feature type="domain" description="Reverse transcriptase N-terminal" evidence="1">
    <location>
        <begin position="12"/>
        <end position="94"/>
    </location>
</feature>
<dbReference type="GO" id="GO:0003964">
    <property type="term" value="F:RNA-directed DNA polymerase activity"/>
    <property type="evidence" value="ECO:0007669"/>
    <property type="project" value="UniProtKB-KW"/>
</dbReference>
<keyword evidence="2" id="KW-0695">RNA-directed DNA polymerase</keyword>
<dbReference type="InterPro" id="IPR025960">
    <property type="entry name" value="RVT_N"/>
</dbReference>
<dbReference type="PANTHER" id="PTHR34047">
    <property type="entry name" value="NUCLEAR INTRON MATURASE 1, MITOCHONDRIAL-RELATED"/>
    <property type="match status" value="1"/>
</dbReference>
<protein>
    <submittedName>
        <fullName evidence="2">Reverse transcriptase N-terminal domain-containing protein</fullName>
    </submittedName>
</protein>
<keyword evidence="2" id="KW-0808">Transferase</keyword>
<dbReference type="EMBL" id="JAFLQW010000063">
    <property type="protein sequence ID" value="MBO0348016.1"/>
    <property type="molecule type" value="Genomic_DNA"/>
</dbReference>
<evidence type="ECO:0000313" key="3">
    <source>
        <dbReference type="Proteomes" id="UP000664844"/>
    </source>
</evidence>
<dbReference type="InterPro" id="IPR051083">
    <property type="entry name" value="GrpII_Intron_Splice-Mob/Def"/>
</dbReference>
<dbReference type="Pfam" id="PF13655">
    <property type="entry name" value="RVT_N"/>
    <property type="match status" value="1"/>
</dbReference>
<dbReference type="Proteomes" id="UP000664844">
    <property type="component" value="Unassembled WGS sequence"/>
</dbReference>
<evidence type="ECO:0000313" key="2">
    <source>
        <dbReference type="EMBL" id="MBO0348016.1"/>
    </source>
</evidence>
<name>A0ABS3FLN5_9CYAN</name>